<dbReference type="SUPFAM" id="SSF55729">
    <property type="entry name" value="Acyl-CoA N-acyltransferases (Nat)"/>
    <property type="match status" value="1"/>
</dbReference>
<evidence type="ECO:0000313" key="4">
    <source>
        <dbReference type="EMBL" id="AKU18889.1"/>
    </source>
</evidence>
<gene>
    <name evidence="4" type="ORF">VV02_12715</name>
</gene>
<dbReference type="PROSITE" id="PS51186">
    <property type="entry name" value="GNAT"/>
    <property type="match status" value="1"/>
</dbReference>
<dbReference type="InterPro" id="IPR016181">
    <property type="entry name" value="Acyl_CoA_acyltransferase"/>
</dbReference>
<dbReference type="Gene3D" id="3.40.630.30">
    <property type="match status" value="1"/>
</dbReference>
<evidence type="ECO:0000259" key="3">
    <source>
        <dbReference type="PROSITE" id="PS51186"/>
    </source>
</evidence>
<protein>
    <recommendedName>
        <fullName evidence="3">N-acetyltransferase domain-containing protein</fullName>
    </recommendedName>
</protein>
<dbReference type="Proteomes" id="UP000066480">
    <property type="component" value="Chromosome"/>
</dbReference>
<dbReference type="KEGG" id="lmoi:VV02_12715"/>
<dbReference type="CDD" id="cd04301">
    <property type="entry name" value="NAT_SF"/>
    <property type="match status" value="1"/>
</dbReference>
<dbReference type="Pfam" id="PF00583">
    <property type="entry name" value="Acetyltransf_1"/>
    <property type="match status" value="1"/>
</dbReference>
<evidence type="ECO:0000256" key="1">
    <source>
        <dbReference type="ARBA" id="ARBA00022679"/>
    </source>
</evidence>
<dbReference type="STRING" id="571913.VV02_12715"/>
<evidence type="ECO:0000256" key="2">
    <source>
        <dbReference type="ARBA" id="ARBA00023315"/>
    </source>
</evidence>
<name>A0A0K1JQ88_9MICO</name>
<proteinExistence type="predicted"/>
<dbReference type="PANTHER" id="PTHR43877">
    <property type="entry name" value="AMINOALKYLPHOSPHONATE N-ACETYLTRANSFERASE-RELATED-RELATED"/>
    <property type="match status" value="1"/>
</dbReference>
<feature type="domain" description="N-acetyltransferase" evidence="3">
    <location>
        <begin position="1"/>
        <end position="154"/>
    </location>
</feature>
<reference evidence="4 5" key="1">
    <citation type="submission" date="2015-03" db="EMBL/GenBank/DDBJ databases">
        <title>Luteipulveratus halotolerans sp. nov., a novel actinobacterium (Dermacoccaceae) from Sarawak, Malaysia.</title>
        <authorList>
            <person name="Juboi H."/>
            <person name="Basik A."/>
            <person name="Shamsul S.S."/>
            <person name="Arnold P."/>
            <person name="Schmitt E.K."/>
            <person name="Sanglier J.-J."/>
            <person name="Yeo T."/>
        </authorList>
    </citation>
    <scope>NUCLEOTIDE SEQUENCE [LARGE SCALE GENOMIC DNA]</scope>
    <source>
        <strain evidence="4 5">MN07-A0370</strain>
    </source>
</reference>
<keyword evidence="2" id="KW-0012">Acyltransferase</keyword>
<accession>A0A0K1JQ88</accession>
<keyword evidence="5" id="KW-1185">Reference proteome</keyword>
<sequence length="163" mass="17850">MVARRVSYDAPELAELLADLRVEYATRYARDTANTTLTEVPPTDFVQPHGTFVVLVRSGRTLAGGAIRRLDASTAEIKRVWTTSEVRRQGFGRRVIDELELAASDLGYTRIFLSTGPRQPEARALYLAAGYSPGFDLDAAPEAIGRHVFTKTLRQTSSAHGAA</sequence>
<dbReference type="PANTHER" id="PTHR43877:SF2">
    <property type="entry name" value="AMINOALKYLPHOSPHONATE N-ACETYLTRANSFERASE-RELATED"/>
    <property type="match status" value="1"/>
</dbReference>
<dbReference type="InterPro" id="IPR050832">
    <property type="entry name" value="Bact_Acetyltransf"/>
</dbReference>
<evidence type="ECO:0000313" key="5">
    <source>
        <dbReference type="Proteomes" id="UP000066480"/>
    </source>
</evidence>
<dbReference type="EMBL" id="CP011112">
    <property type="protein sequence ID" value="AKU18889.1"/>
    <property type="molecule type" value="Genomic_DNA"/>
</dbReference>
<dbReference type="GO" id="GO:0016747">
    <property type="term" value="F:acyltransferase activity, transferring groups other than amino-acyl groups"/>
    <property type="evidence" value="ECO:0007669"/>
    <property type="project" value="InterPro"/>
</dbReference>
<organism evidence="4 5">
    <name type="scientific">Luteipulveratus mongoliensis</name>
    <dbReference type="NCBI Taxonomy" id="571913"/>
    <lineage>
        <taxon>Bacteria</taxon>
        <taxon>Bacillati</taxon>
        <taxon>Actinomycetota</taxon>
        <taxon>Actinomycetes</taxon>
        <taxon>Micrococcales</taxon>
        <taxon>Dermacoccaceae</taxon>
        <taxon>Luteipulveratus</taxon>
    </lineage>
</organism>
<keyword evidence="1" id="KW-0808">Transferase</keyword>
<dbReference type="InterPro" id="IPR000182">
    <property type="entry name" value="GNAT_dom"/>
</dbReference>
<dbReference type="AlphaFoldDB" id="A0A0K1JQ88"/>